<feature type="domain" description="Acyltransferase 3" evidence="3">
    <location>
        <begin position="542"/>
        <end position="873"/>
    </location>
</feature>
<evidence type="ECO:0000313" key="5">
    <source>
        <dbReference type="EMBL" id="NYF57271.1"/>
    </source>
</evidence>
<evidence type="ECO:0000259" key="4">
    <source>
        <dbReference type="Pfam" id="PF19040"/>
    </source>
</evidence>
<dbReference type="Pfam" id="PF01757">
    <property type="entry name" value="Acyl_transf_3"/>
    <property type="match status" value="1"/>
</dbReference>
<feature type="transmembrane region" description="Helical" evidence="2">
    <location>
        <begin position="735"/>
        <end position="756"/>
    </location>
</feature>
<feature type="transmembrane region" description="Helical" evidence="2">
    <location>
        <begin position="680"/>
        <end position="696"/>
    </location>
</feature>
<evidence type="ECO:0000259" key="3">
    <source>
        <dbReference type="Pfam" id="PF01757"/>
    </source>
</evidence>
<feature type="transmembrane region" description="Helical" evidence="2">
    <location>
        <begin position="790"/>
        <end position="810"/>
    </location>
</feature>
<comment type="caution">
    <text evidence="5">The sequence shown here is derived from an EMBL/GenBank/DDBJ whole genome shotgun (WGS) entry which is preliminary data.</text>
</comment>
<feature type="transmembrane region" description="Helical" evidence="2">
    <location>
        <begin position="609"/>
        <end position="628"/>
    </location>
</feature>
<feature type="transmembrane region" description="Helical" evidence="2">
    <location>
        <begin position="567"/>
        <end position="588"/>
    </location>
</feature>
<dbReference type="RefSeq" id="WP_179803403.1">
    <property type="nucleotide sequence ID" value="NZ_JACCCQ010000001.1"/>
</dbReference>
<feature type="transmembrane region" description="Helical" evidence="2">
    <location>
        <begin position="371"/>
        <end position="391"/>
    </location>
</feature>
<accession>A0ABX2RM00</accession>
<feature type="transmembrane region" description="Helical" evidence="2">
    <location>
        <begin position="763"/>
        <end position="784"/>
    </location>
</feature>
<sequence length="1212" mass="127650">MPSGTALARRFAVLLGIIAIGFTGAVPAAAAAAPTYARNEPAVAVATPSTAFLEARYVGYLRKTASGALVHPEPVVVVRRCSGVVVNPDGYVVTTTVCVQPSREVLLVNALYRLGRTLVLQNELPAERLDTFVAGLRTSSTLTGAKRGTTPTVRITGQFGAASSGDSAAPAVGGVVTKALPAVDGNVALVRLRRTGLAAIELATAPDLRTGSTVDILGYALDQTTGDSATYTPRNRTVEVIGRTGTNRTGVSGQIGPDSRGGPVVDAAGRLVALLDTDTSADGEPIRDLIATANIERLLDQGGVDNRLSEVDRAFRSALNAYFAGRYSQAMERFDDVLRQDPGHAAARAYRQRAEERLRLDGDATENAANWWLYLLSAAGGVLVIGAVSFLQRPLGRRLQPALSGGPGPDAVDAAPEGVGAEPPAREAVTPLDPIAPLATAAPVPSSVEDTVGLALPQTGRTDAPVPSSLADTVVLVLPDRGRADPPAPSSMDDTVVLNRPEARPPAPAQESADTDGAAPATPTGAAPDAPRERPRSAFRPDIEGLRALAVLLVVLWHAGVPYVSGGFVGVDVFFVISGYLITTGMAAEVATRGRLSLGRFWARRAKRLLPSSALVLLAALVLTYLLLPAIRWRDTAWDVVSSALYLVNWRLAEQSVDYLAADQAPSIVQHYWSLAVEEQFYLVWPVLLVGVAWLARRGRAPHSRFRALALSAVGVVWAASFAWSVLLVETDPGRAYFVTTTRMWELAVGALLALAPLRRLSGAVASAAGWLGVAAIAASAVALDTTTPFPGAMALPATVGAALVIAVGPTERYGPVALLRLPPMQFLGGISYTLYLWHWPLLAVLTTRMPDPGLPAVAATVALSVVLAYLTSRLVERPLWHSPRLAVRPRVALAVGAACTVLSVCAGLAFQVATGPAVPDSAAVRNALGAAVLTADDTTGAGVPVDRVPSVVPDPSVARDDLPSVYADRCHASQTDRKVLSCAYGARESAVTVAVIGDSHAAQWVPTLRAVMERRNWRLLTYTKSQCPVLDVEVVGGDGQRPNDSCAAWNRDLRARLAADRPNVVVTTSYNYSAYRDGRTLKGAEGRAALVDGMRRTWQSLARVAPMVVLRDTPAPRLDVAECVSAHPEQLTRCAVPRDEALAGIGPLQVDAAKGLTGVRLVDLNDAICPAERCAAVIGGVLVYRDTNHLTATYARTLATRLDEQLQMVMG</sequence>
<dbReference type="PANTHER" id="PTHR23028">
    <property type="entry name" value="ACETYLTRANSFERASE"/>
    <property type="match status" value="1"/>
</dbReference>
<keyword evidence="6" id="KW-1185">Reference proteome</keyword>
<dbReference type="SUPFAM" id="SSF50494">
    <property type="entry name" value="Trypsin-like serine proteases"/>
    <property type="match status" value="1"/>
</dbReference>
<feature type="region of interest" description="Disordered" evidence="1">
    <location>
        <begin position="401"/>
        <end position="427"/>
    </location>
</feature>
<protein>
    <submittedName>
        <fullName evidence="5">Peptidoglycan/LPS O-acetylase OafA/YrhL</fullName>
    </submittedName>
</protein>
<dbReference type="PANTHER" id="PTHR23028:SF53">
    <property type="entry name" value="ACYL_TRANSF_3 DOMAIN-CONTAINING PROTEIN"/>
    <property type="match status" value="1"/>
</dbReference>
<feature type="transmembrane region" description="Helical" evidence="2">
    <location>
        <begin position="822"/>
        <end position="841"/>
    </location>
</feature>
<dbReference type="Pfam" id="PF19040">
    <property type="entry name" value="SGNH"/>
    <property type="match status" value="1"/>
</dbReference>
<feature type="region of interest" description="Disordered" evidence="1">
    <location>
        <begin position="480"/>
        <end position="537"/>
    </location>
</feature>
<evidence type="ECO:0000313" key="6">
    <source>
        <dbReference type="Proteomes" id="UP000631553"/>
    </source>
</evidence>
<dbReference type="InterPro" id="IPR050879">
    <property type="entry name" value="Acyltransferase_3"/>
</dbReference>
<keyword evidence="2" id="KW-0472">Membrane</keyword>
<feature type="transmembrane region" description="Helical" evidence="2">
    <location>
        <begin position="892"/>
        <end position="911"/>
    </location>
</feature>
<feature type="compositionally biased region" description="Low complexity" evidence="1">
    <location>
        <begin position="414"/>
        <end position="427"/>
    </location>
</feature>
<dbReference type="InterPro" id="IPR043968">
    <property type="entry name" value="SGNH"/>
</dbReference>
<feature type="transmembrane region" description="Helical" evidence="2">
    <location>
        <begin position="853"/>
        <end position="871"/>
    </location>
</feature>
<keyword evidence="2" id="KW-1133">Transmembrane helix</keyword>
<dbReference type="Proteomes" id="UP000631553">
    <property type="component" value="Unassembled WGS sequence"/>
</dbReference>
<feature type="transmembrane region" description="Helical" evidence="2">
    <location>
        <begin position="708"/>
        <end position="729"/>
    </location>
</feature>
<name>A0ABX2RM00_9ACTN</name>
<dbReference type="Pfam" id="PF13365">
    <property type="entry name" value="Trypsin_2"/>
    <property type="match status" value="1"/>
</dbReference>
<gene>
    <name evidence="5" type="ORF">HDA35_003102</name>
</gene>
<proteinExistence type="predicted"/>
<organism evidence="5 6">
    <name type="scientific">Micromonospora purpureochromogenes</name>
    <dbReference type="NCBI Taxonomy" id="47872"/>
    <lineage>
        <taxon>Bacteria</taxon>
        <taxon>Bacillati</taxon>
        <taxon>Actinomycetota</taxon>
        <taxon>Actinomycetes</taxon>
        <taxon>Micromonosporales</taxon>
        <taxon>Micromonosporaceae</taxon>
        <taxon>Micromonospora</taxon>
    </lineage>
</organism>
<feature type="domain" description="SGNH" evidence="4">
    <location>
        <begin position="970"/>
        <end position="1204"/>
    </location>
</feature>
<dbReference type="InterPro" id="IPR009003">
    <property type="entry name" value="Peptidase_S1_PA"/>
</dbReference>
<keyword evidence="2" id="KW-0812">Transmembrane</keyword>
<dbReference type="InterPro" id="IPR002656">
    <property type="entry name" value="Acyl_transf_3_dom"/>
</dbReference>
<reference evidence="5 6" key="1">
    <citation type="submission" date="2020-07" db="EMBL/GenBank/DDBJ databases">
        <title>Sequencing the genomes of 1000 actinobacteria strains.</title>
        <authorList>
            <person name="Klenk H.-P."/>
        </authorList>
    </citation>
    <scope>NUCLEOTIDE SEQUENCE [LARGE SCALE GENOMIC DNA]</scope>
    <source>
        <strain evidence="5 6">DSM 43814</strain>
    </source>
</reference>
<feature type="compositionally biased region" description="Low complexity" evidence="1">
    <location>
        <begin position="509"/>
        <end position="529"/>
    </location>
</feature>
<evidence type="ECO:0000256" key="1">
    <source>
        <dbReference type="SAM" id="MobiDB-lite"/>
    </source>
</evidence>
<dbReference type="Gene3D" id="2.40.10.120">
    <property type="match status" value="1"/>
</dbReference>
<feature type="transmembrane region" description="Helical" evidence="2">
    <location>
        <begin position="544"/>
        <end position="561"/>
    </location>
</feature>
<evidence type="ECO:0000256" key="2">
    <source>
        <dbReference type="SAM" id="Phobius"/>
    </source>
</evidence>
<dbReference type="EMBL" id="JACCCQ010000001">
    <property type="protein sequence ID" value="NYF57271.1"/>
    <property type="molecule type" value="Genomic_DNA"/>
</dbReference>